<proteinExistence type="predicted"/>
<evidence type="ECO:0000313" key="1">
    <source>
        <dbReference type="EMBL" id="ANJ58184.1"/>
    </source>
</evidence>
<organism evidence="1 2">
    <name type="scientific">Pseudomonas silesiensis</name>
    <dbReference type="NCBI Taxonomy" id="1853130"/>
    <lineage>
        <taxon>Bacteria</taxon>
        <taxon>Pseudomonadati</taxon>
        <taxon>Pseudomonadota</taxon>
        <taxon>Gammaproteobacteria</taxon>
        <taxon>Pseudomonadales</taxon>
        <taxon>Pseudomonadaceae</taxon>
        <taxon>Pseudomonas</taxon>
    </lineage>
</organism>
<keyword evidence="2" id="KW-1185">Reference proteome</keyword>
<sequence>MMNGVRAQRGFVLQHQCIGALLVWQAEAPSLRIRCILAEVVYVAHFGLRQIPVLLSGVMGIPPPGFLEVVTEGRRVVGSFTPGVVHDDTMDDVAVLVPFKVEAVLAQRVVREDPPFNLKEKLEEVGYHIMELFLPDGETGRLNPEDAKDYLWSVYRGFPVYHGLDGFFNIKQFQETQTHGVTRVTYDDYVCLVKALTLPDGCTTHTLGIDYRSLLPTAIEDANHTVQEARYSAFGEPQVTSFYGTELGEPVGFKSLRLYLPPDNRDPALAIADPEAAIGPFASASFWDTFSWMGRISQTAPPSPEWLVWARTEGFVLPSGHLCNRARLHCEGLQNPDANEQVLKAQIDAAHREPVYAVGLLADRYCGDDERQVRMSISCLDGFGRVLQTRHEVEPGMAWLVDDNGELMLNPDGTPQEADVPRRWRISEPVEYNNKGQKVRIYRPYFSDQPRYVNDRSMRERACHDQQFYDAAGRPTETILARQMLQGTAPQLKPLRRETWYWVWCSVAFDENDLFEPPLQKRSPSCSH</sequence>
<dbReference type="EMBL" id="CP014870">
    <property type="protein sequence ID" value="ANJ58184.1"/>
    <property type="molecule type" value="Genomic_DNA"/>
</dbReference>
<gene>
    <name evidence="1" type="ORF">PMA3_24650</name>
</gene>
<name>A0A191YZJ4_9PSED</name>
<dbReference type="KEGG" id="psil:PMA3_24650"/>
<accession>A0A191YZJ4</accession>
<evidence type="ECO:0000313" key="2">
    <source>
        <dbReference type="Proteomes" id="UP000078354"/>
    </source>
</evidence>
<protein>
    <submittedName>
        <fullName evidence="1">Uncharacterized protein</fullName>
    </submittedName>
</protein>
<dbReference type="AlphaFoldDB" id="A0A191YZJ4"/>
<reference evidence="1 2" key="1">
    <citation type="journal article" date="2018" name="Syst. Appl. Microbiol.">
        <title>Pseudomonas silesiensis sp. nov. strain A3T isolated from a biological pesticide sewage treatment plant and analysis of the complete genome sequence.</title>
        <authorList>
            <person name="Kaminski M.A."/>
            <person name="Furmanczyk E.M."/>
            <person name="Sobczak A."/>
            <person name="Dziembowski A."/>
            <person name="Lipinski L."/>
        </authorList>
    </citation>
    <scope>NUCLEOTIDE SEQUENCE [LARGE SCALE GENOMIC DNA]</scope>
    <source>
        <strain evidence="1 2">A3</strain>
    </source>
</reference>
<dbReference type="STRING" id="1853130.PMA3_24650"/>
<dbReference type="Proteomes" id="UP000078354">
    <property type="component" value="Chromosome"/>
</dbReference>